<protein>
    <submittedName>
        <fullName evidence="1">Uncharacterized protein</fullName>
    </submittedName>
</protein>
<comment type="caution">
    <text evidence="1">The sequence shown here is derived from an EMBL/GenBank/DDBJ whole genome shotgun (WGS) entry which is preliminary data.</text>
</comment>
<sequence length="327" mass="36853">MKWSYTLALSVLFIVFTYAQSDSPVIKRYAKVHQDKKYIITEYVYPDGHLENYITSVPVSQLRKLNAQDPLLKASKNIYWDENTDKEGFQVKMNSTVGIQKAFNNALAETEAQLNLDKGTLGSIHLDADFLSYSTEKQSFVLINEVINAISKSKEFSSLIPLEAVDKNISKDSKKLAQNLMTTGTSNKNTSAEKIGYRNIEFSEHVKNDGVFLSNGEDEIAIPHIQAIYNWMFADEYTGWYNRKLLINRNSKNGSNGLKDDFQLKGIEGFMGIGIATGQFMDVIIDNPTFEKATSVVFQLVDPIEGSRYGYQIIETEDTRSAIIVAE</sequence>
<accession>A0AA37WI22</accession>
<reference evidence="1" key="1">
    <citation type="journal article" date="2014" name="Int. J. Syst. Evol. Microbiol.">
        <title>Complete genome sequence of Corynebacterium casei LMG S-19264T (=DSM 44701T), isolated from a smear-ripened cheese.</title>
        <authorList>
            <consortium name="US DOE Joint Genome Institute (JGI-PGF)"/>
            <person name="Walter F."/>
            <person name="Albersmeier A."/>
            <person name="Kalinowski J."/>
            <person name="Ruckert C."/>
        </authorList>
    </citation>
    <scope>NUCLEOTIDE SEQUENCE</scope>
    <source>
        <strain evidence="1">NBRC 108769</strain>
    </source>
</reference>
<evidence type="ECO:0000313" key="1">
    <source>
        <dbReference type="EMBL" id="GLR19200.1"/>
    </source>
</evidence>
<keyword evidence="2" id="KW-1185">Reference proteome</keyword>
<evidence type="ECO:0000313" key="2">
    <source>
        <dbReference type="Proteomes" id="UP001156666"/>
    </source>
</evidence>
<name>A0AA37WI22_9BACT</name>
<proteinExistence type="predicted"/>
<gene>
    <name evidence="1" type="ORF">GCM10007940_38160</name>
</gene>
<dbReference type="EMBL" id="BSOH01000027">
    <property type="protein sequence ID" value="GLR19200.1"/>
    <property type="molecule type" value="Genomic_DNA"/>
</dbReference>
<reference evidence="1" key="2">
    <citation type="submission" date="2023-01" db="EMBL/GenBank/DDBJ databases">
        <title>Draft genome sequence of Portibacter lacus strain NBRC 108769.</title>
        <authorList>
            <person name="Sun Q."/>
            <person name="Mori K."/>
        </authorList>
    </citation>
    <scope>NUCLEOTIDE SEQUENCE</scope>
    <source>
        <strain evidence="1">NBRC 108769</strain>
    </source>
</reference>
<dbReference type="Proteomes" id="UP001156666">
    <property type="component" value="Unassembled WGS sequence"/>
</dbReference>
<dbReference type="AlphaFoldDB" id="A0AA37WI22"/>
<organism evidence="1 2">
    <name type="scientific">Portibacter lacus</name>
    <dbReference type="NCBI Taxonomy" id="1099794"/>
    <lineage>
        <taxon>Bacteria</taxon>
        <taxon>Pseudomonadati</taxon>
        <taxon>Bacteroidota</taxon>
        <taxon>Saprospiria</taxon>
        <taxon>Saprospirales</taxon>
        <taxon>Haliscomenobacteraceae</taxon>
        <taxon>Portibacter</taxon>
    </lineage>
</organism>
<dbReference type="RefSeq" id="WP_235292113.1">
    <property type="nucleotide sequence ID" value="NZ_BSOH01000027.1"/>
</dbReference>